<gene>
    <name evidence="2" type="ORF">CR513_61177</name>
</gene>
<dbReference type="AlphaFoldDB" id="A0A371E3R0"/>
<dbReference type="Proteomes" id="UP000257109">
    <property type="component" value="Unassembled WGS sequence"/>
</dbReference>
<dbReference type="OrthoDB" id="776574at2759"/>
<proteinExistence type="predicted"/>
<dbReference type="PANTHER" id="PTHR34193">
    <property type="entry name" value="OS11G0199801 PROTEIN"/>
    <property type="match status" value="1"/>
</dbReference>
<feature type="non-terminal residue" evidence="2">
    <location>
        <position position="1"/>
    </location>
</feature>
<evidence type="ECO:0000313" key="3">
    <source>
        <dbReference type="Proteomes" id="UP000257109"/>
    </source>
</evidence>
<dbReference type="EMBL" id="QJKJ01016671">
    <property type="protein sequence ID" value="RDX60662.1"/>
    <property type="molecule type" value="Genomic_DNA"/>
</dbReference>
<comment type="caution">
    <text evidence="2">The sequence shown here is derived from an EMBL/GenBank/DDBJ whole genome shotgun (WGS) entry which is preliminary data.</text>
</comment>
<keyword evidence="3" id="KW-1185">Reference proteome</keyword>
<feature type="compositionally biased region" description="Low complexity" evidence="1">
    <location>
        <begin position="199"/>
        <end position="224"/>
    </location>
</feature>
<accession>A0A371E3R0</accession>
<sequence length="248" mass="27977">MLDPRTHHPTNSFQLYDGTRHKPHSTWKPTKPYEDDSGICSPPMWSTSPPHHYRSLSPTSRTQAIVRGQRELMEMVRNMPESNYELSLKDIVEHHRLDAVEDSNSSVYKRETRARKLDNSKIPPVKRNGNIDRGGFYLKMVLPFSFGSKDKKKTKKNKNDSSGNSSSRVTPKPSDGSTKGAVDKEWWKKSPAACKESDSGSSSINSDSNKSSGSSSSNSNSSRSNSRRENGGRRCWSFIRKPKSRTQK</sequence>
<name>A0A371E3R0_MUCPR</name>
<organism evidence="2 3">
    <name type="scientific">Mucuna pruriens</name>
    <name type="common">Velvet bean</name>
    <name type="synonym">Dolichos pruriens</name>
    <dbReference type="NCBI Taxonomy" id="157652"/>
    <lineage>
        <taxon>Eukaryota</taxon>
        <taxon>Viridiplantae</taxon>
        <taxon>Streptophyta</taxon>
        <taxon>Embryophyta</taxon>
        <taxon>Tracheophyta</taxon>
        <taxon>Spermatophyta</taxon>
        <taxon>Magnoliopsida</taxon>
        <taxon>eudicotyledons</taxon>
        <taxon>Gunneridae</taxon>
        <taxon>Pentapetalae</taxon>
        <taxon>rosids</taxon>
        <taxon>fabids</taxon>
        <taxon>Fabales</taxon>
        <taxon>Fabaceae</taxon>
        <taxon>Papilionoideae</taxon>
        <taxon>50 kb inversion clade</taxon>
        <taxon>NPAAA clade</taxon>
        <taxon>indigoferoid/millettioid clade</taxon>
        <taxon>Phaseoleae</taxon>
        <taxon>Mucuna</taxon>
    </lineage>
</organism>
<feature type="region of interest" description="Disordered" evidence="1">
    <location>
        <begin position="1"/>
        <end position="56"/>
    </location>
</feature>
<evidence type="ECO:0000256" key="1">
    <source>
        <dbReference type="SAM" id="MobiDB-lite"/>
    </source>
</evidence>
<dbReference type="STRING" id="157652.A0A371E3R0"/>
<reference evidence="2" key="1">
    <citation type="submission" date="2018-05" db="EMBL/GenBank/DDBJ databases">
        <title>Draft genome of Mucuna pruriens seed.</title>
        <authorList>
            <person name="Nnadi N.E."/>
            <person name="Vos R."/>
            <person name="Hasami M.H."/>
            <person name="Devisetty U.K."/>
            <person name="Aguiy J.C."/>
        </authorList>
    </citation>
    <scope>NUCLEOTIDE SEQUENCE [LARGE SCALE GENOMIC DNA]</scope>
    <source>
        <strain evidence="2">JCA_2017</strain>
    </source>
</reference>
<feature type="region of interest" description="Disordered" evidence="1">
    <location>
        <begin position="148"/>
        <end position="248"/>
    </location>
</feature>
<protein>
    <submittedName>
        <fullName evidence="2">Uncharacterized protein</fullName>
    </submittedName>
</protein>
<evidence type="ECO:0000313" key="2">
    <source>
        <dbReference type="EMBL" id="RDX60662.1"/>
    </source>
</evidence>
<dbReference type="PANTHER" id="PTHR34193:SF22">
    <property type="entry name" value="DUF3741 DOMAIN-CONTAINING PROTEIN"/>
    <property type="match status" value="1"/>
</dbReference>